<organism evidence="1 2">
    <name type="scientific">Lichtheimia ornata</name>
    <dbReference type="NCBI Taxonomy" id="688661"/>
    <lineage>
        <taxon>Eukaryota</taxon>
        <taxon>Fungi</taxon>
        <taxon>Fungi incertae sedis</taxon>
        <taxon>Mucoromycota</taxon>
        <taxon>Mucoromycotina</taxon>
        <taxon>Mucoromycetes</taxon>
        <taxon>Mucorales</taxon>
        <taxon>Lichtheimiaceae</taxon>
        <taxon>Lichtheimia</taxon>
    </lineage>
</organism>
<sequence>MGTCPTQWENKKASGVVYMPLEPYLSPPIIVEVQHSVDIEFIFRIMSYCEQLYSQVNIAPVVLIIVVSSINHEVLGKCRARKQVPFLFQYRKETWAKSCYRASVDTIHRHTQKVSLDPMVNLMAFLTGRKPSLSDSGYSTDPTMQQLYSIAERAFVSCHE</sequence>
<proteinExistence type="predicted"/>
<reference evidence="1 2" key="1">
    <citation type="submission" date="2023-03" db="EMBL/GenBank/DDBJ databases">
        <title>Genome sequence of Lichtheimia ornata CBS 291.66.</title>
        <authorList>
            <person name="Mohabir J.T."/>
            <person name="Shea T.P."/>
            <person name="Kurbessoian T."/>
            <person name="Berby B."/>
            <person name="Fontaine J."/>
            <person name="Livny J."/>
            <person name="Gnirke A."/>
            <person name="Stajich J.E."/>
            <person name="Cuomo C.A."/>
        </authorList>
    </citation>
    <scope>NUCLEOTIDE SEQUENCE [LARGE SCALE GENOMIC DNA]</scope>
    <source>
        <strain evidence="1">CBS 291.66</strain>
    </source>
</reference>
<dbReference type="RefSeq" id="XP_058344193.1">
    <property type="nucleotide sequence ID" value="XM_058485043.1"/>
</dbReference>
<evidence type="ECO:0000313" key="1">
    <source>
        <dbReference type="EMBL" id="KAJ8659280.1"/>
    </source>
</evidence>
<accession>A0AAD7V6P3</accession>
<protein>
    <submittedName>
        <fullName evidence="1">Uncharacterized protein</fullName>
    </submittedName>
</protein>
<dbReference type="GeneID" id="83212407"/>
<dbReference type="AlphaFoldDB" id="A0AAD7V6P3"/>
<dbReference type="Proteomes" id="UP001234581">
    <property type="component" value="Unassembled WGS sequence"/>
</dbReference>
<comment type="caution">
    <text evidence="1">The sequence shown here is derived from an EMBL/GenBank/DDBJ whole genome shotgun (WGS) entry which is preliminary data.</text>
</comment>
<name>A0AAD7V6P3_9FUNG</name>
<keyword evidence="2" id="KW-1185">Reference proteome</keyword>
<evidence type="ECO:0000313" key="2">
    <source>
        <dbReference type="Proteomes" id="UP001234581"/>
    </source>
</evidence>
<gene>
    <name evidence="1" type="ORF">O0I10_004994</name>
</gene>
<dbReference type="EMBL" id="JARTCD010000019">
    <property type="protein sequence ID" value="KAJ8659280.1"/>
    <property type="molecule type" value="Genomic_DNA"/>
</dbReference>